<gene>
    <name evidence="1" type="ORF">M5X19_03895</name>
</gene>
<evidence type="ECO:0000313" key="2">
    <source>
        <dbReference type="Proteomes" id="UP001527099"/>
    </source>
</evidence>
<dbReference type="Proteomes" id="UP001527099">
    <property type="component" value="Unassembled WGS sequence"/>
</dbReference>
<proteinExistence type="predicted"/>
<keyword evidence="2" id="KW-1185">Reference proteome</keyword>
<protein>
    <recommendedName>
        <fullName evidence="3">DUF402 domain-containing protein</fullName>
    </recommendedName>
</protein>
<name>A0ABT4G7B2_9BACL</name>
<evidence type="ECO:0008006" key="3">
    <source>
        <dbReference type="Google" id="ProtNLM"/>
    </source>
</evidence>
<organism evidence="1 2">
    <name type="scientific">Paenibacillus alginolyticus</name>
    <dbReference type="NCBI Taxonomy" id="59839"/>
    <lineage>
        <taxon>Bacteria</taxon>
        <taxon>Bacillati</taxon>
        <taxon>Bacillota</taxon>
        <taxon>Bacilli</taxon>
        <taxon>Bacillales</taxon>
        <taxon>Paenibacillaceae</taxon>
        <taxon>Paenibacillus</taxon>
    </lineage>
</organism>
<reference evidence="1 2" key="1">
    <citation type="submission" date="2022-05" db="EMBL/GenBank/DDBJ databases">
        <title>Genome Sequencing of Bee-Associated Microbes.</title>
        <authorList>
            <person name="Dunlap C."/>
        </authorList>
    </citation>
    <scope>NUCLEOTIDE SEQUENCE [LARGE SCALE GENOMIC DNA]</scope>
    <source>
        <strain evidence="1 2">NRRL B-14421</strain>
    </source>
</reference>
<sequence>MSEFSESFHLYTQKQESAIDLIKHSENKGYVFNEVNGWVTFVIPYRGRNVTASLLDWNPGLLVHYRYYEDHCWELIIYDKDDTVFEYKCDWTDDLRIEKNIYDLDLIRELILRQGNSIEGLDSLFDLKGYTFDQPPAYRLAEKLGLTYYEWLSADNIEDLLDDQEILVVD</sequence>
<evidence type="ECO:0000313" key="1">
    <source>
        <dbReference type="EMBL" id="MCY9692069.1"/>
    </source>
</evidence>
<comment type="caution">
    <text evidence="1">The sequence shown here is derived from an EMBL/GenBank/DDBJ whole genome shotgun (WGS) entry which is preliminary data.</text>
</comment>
<accession>A0ABT4G7B2</accession>
<dbReference type="RefSeq" id="WP_268613698.1">
    <property type="nucleotide sequence ID" value="NZ_JAMDMX010000009.1"/>
</dbReference>
<dbReference type="EMBL" id="JAMDMX010000009">
    <property type="protein sequence ID" value="MCY9692069.1"/>
    <property type="molecule type" value="Genomic_DNA"/>
</dbReference>